<protein>
    <submittedName>
        <fullName evidence="1">Uncharacterized protein</fullName>
    </submittedName>
</protein>
<reference evidence="1 2" key="1">
    <citation type="submission" date="2020-10" db="EMBL/GenBank/DDBJ databases">
        <title>Aquamicrobium zhengzhouensis sp. nov., a exopolysaccharide producing bacterium isolated from farmland soil.</title>
        <authorList>
            <person name="Wang X."/>
        </authorList>
    </citation>
    <scope>NUCLEOTIDE SEQUENCE [LARGE SCALE GENOMIC DNA]</scope>
    <source>
        <strain evidence="2">cd-1</strain>
    </source>
</reference>
<evidence type="ECO:0000313" key="1">
    <source>
        <dbReference type="EMBL" id="MBI1620078.1"/>
    </source>
</evidence>
<comment type="caution">
    <text evidence="1">The sequence shown here is derived from an EMBL/GenBank/DDBJ whole genome shotgun (WGS) entry which is preliminary data.</text>
</comment>
<dbReference type="EMBL" id="JADGMQ010000002">
    <property type="protein sequence ID" value="MBI1620078.1"/>
    <property type="molecule type" value="Genomic_DNA"/>
</dbReference>
<organism evidence="1 2">
    <name type="scientific">Aquamicrobium zhengzhouense</name>
    <dbReference type="NCBI Taxonomy" id="2781738"/>
    <lineage>
        <taxon>Bacteria</taxon>
        <taxon>Pseudomonadati</taxon>
        <taxon>Pseudomonadota</taxon>
        <taxon>Alphaproteobacteria</taxon>
        <taxon>Hyphomicrobiales</taxon>
        <taxon>Phyllobacteriaceae</taxon>
        <taxon>Aquamicrobium</taxon>
    </lineage>
</organism>
<accession>A0ABS0SCB4</accession>
<evidence type="ECO:0000313" key="2">
    <source>
        <dbReference type="Proteomes" id="UP000601789"/>
    </source>
</evidence>
<dbReference type="RefSeq" id="WP_198475040.1">
    <property type="nucleotide sequence ID" value="NZ_JADGMQ010000002.1"/>
</dbReference>
<dbReference type="Proteomes" id="UP000601789">
    <property type="component" value="Unassembled WGS sequence"/>
</dbReference>
<gene>
    <name evidence="1" type="ORF">IOD40_05290</name>
</gene>
<keyword evidence="2" id="KW-1185">Reference proteome</keyword>
<proteinExistence type="predicted"/>
<sequence length="90" mass="9700">MFATIRPALSLPDAISACGNNIQAIKAARADNAAARLSDMGRALGRSYSPEAIAAALAHYDWIMSRPVSFDATVTAMNAARFVAYRFNRH</sequence>
<name>A0ABS0SCB4_9HYPH</name>